<feature type="domain" description="Tail specific protease" evidence="1">
    <location>
        <begin position="99"/>
        <end position="307"/>
    </location>
</feature>
<proteinExistence type="predicted"/>
<dbReference type="SUPFAM" id="SSF52096">
    <property type="entry name" value="ClpP/crotonase"/>
    <property type="match status" value="1"/>
</dbReference>
<dbReference type="PANTHER" id="PTHR32060:SF30">
    <property type="entry name" value="CARBOXY-TERMINAL PROCESSING PROTEASE CTPA"/>
    <property type="match status" value="1"/>
</dbReference>
<dbReference type="Pfam" id="PF03572">
    <property type="entry name" value="Peptidase_S41"/>
    <property type="match status" value="1"/>
</dbReference>
<dbReference type="PANTHER" id="PTHR32060">
    <property type="entry name" value="TAIL-SPECIFIC PROTEASE"/>
    <property type="match status" value="1"/>
</dbReference>
<gene>
    <name evidence="2" type="ORF">JO380_002107</name>
</gene>
<name>A0ABU0GK46_9CELL</name>
<dbReference type="EMBL" id="JAUSVM010000001">
    <property type="protein sequence ID" value="MDQ0425726.1"/>
    <property type="molecule type" value="Genomic_DNA"/>
</dbReference>
<evidence type="ECO:0000313" key="3">
    <source>
        <dbReference type="Proteomes" id="UP001240250"/>
    </source>
</evidence>
<comment type="caution">
    <text evidence="2">The sequence shown here is derived from an EMBL/GenBank/DDBJ whole genome shotgun (WGS) entry which is preliminary data.</text>
</comment>
<reference evidence="2 3" key="1">
    <citation type="submission" date="2023-07" db="EMBL/GenBank/DDBJ databases">
        <title>Sequencing the genomes of 1000 actinobacteria strains.</title>
        <authorList>
            <person name="Klenk H.-P."/>
        </authorList>
    </citation>
    <scope>NUCLEOTIDE SEQUENCE [LARGE SCALE GENOMIC DNA]</scope>
    <source>
        <strain evidence="2 3">DSM 14785</strain>
    </source>
</reference>
<keyword evidence="3" id="KW-1185">Reference proteome</keyword>
<protein>
    <recommendedName>
        <fullName evidence="1">Tail specific protease domain-containing protein</fullName>
    </recommendedName>
</protein>
<dbReference type="RefSeq" id="WP_070319792.1">
    <property type="nucleotide sequence ID" value="NZ_JAUSVM010000001.1"/>
</dbReference>
<accession>A0ABU0GK46</accession>
<dbReference type="Gene3D" id="3.90.226.10">
    <property type="entry name" value="2-enoyl-CoA Hydratase, Chain A, domain 1"/>
    <property type="match status" value="1"/>
</dbReference>
<dbReference type="Proteomes" id="UP001240250">
    <property type="component" value="Unassembled WGS sequence"/>
</dbReference>
<evidence type="ECO:0000259" key="1">
    <source>
        <dbReference type="SMART" id="SM00245"/>
    </source>
</evidence>
<dbReference type="SMART" id="SM00245">
    <property type="entry name" value="TSPc"/>
    <property type="match status" value="1"/>
</dbReference>
<evidence type="ECO:0000313" key="2">
    <source>
        <dbReference type="EMBL" id="MDQ0425726.1"/>
    </source>
</evidence>
<dbReference type="InterPro" id="IPR029045">
    <property type="entry name" value="ClpP/crotonase-like_dom_sf"/>
</dbReference>
<organism evidence="2 3">
    <name type="scientific">Cellulomonas iranensis</name>
    <dbReference type="NCBI Taxonomy" id="76862"/>
    <lineage>
        <taxon>Bacteria</taxon>
        <taxon>Bacillati</taxon>
        <taxon>Actinomycetota</taxon>
        <taxon>Actinomycetes</taxon>
        <taxon>Micrococcales</taxon>
        <taxon>Cellulomonadaceae</taxon>
        <taxon>Cellulomonas</taxon>
    </lineage>
</organism>
<sequence>MPRPRRARRLLVALLSAVLLLVVAGVGLVWFVGPRFNVWLVPPTPQRYGDTVLTMLDGGLHASSPQWHDERERARGAIATAATLEDVDAILAEAVQVAGGPHSTLVPARTGDTAPAPQQPASVERDGGVATLVVPEFTGDLAAAQAYTDTLATGLAEPGVCGVVVDLRGNSGGDMGPMVAGVAKLLPDGVLQTFVTGERRSEVRLTRGRVTGGGTSITAPRASPRLDVPVAVLVDERTASSGEQTLIALRGRDHVHVFGVPTAGYASVNQQIPLYTGATLQLTVGVTESHTGELLGEEPIPPDTDTGSGAAAADAARAWLTEQGCA</sequence>
<dbReference type="InterPro" id="IPR005151">
    <property type="entry name" value="Tail-specific_protease"/>
</dbReference>